<dbReference type="PANTHER" id="PTHR33146:SF26">
    <property type="entry name" value="ENDONUCLEASE 4"/>
    <property type="match status" value="1"/>
</dbReference>
<keyword evidence="2" id="KW-0540">Nuclease</keyword>
<comment type="similarity">
    <text evidence="1">Belongs to the nuclease type I family.</text>
</comment>
<evidence type="ECO:0000256" key="2">
    <source>
        <dbReference type="ARBA" id="ARBA00022722"/>
    </source>
</evidence>
<keyword evidence="4" id="KW-0255">Endonuclease</keyword>
<evidence type="ECO:0000313" key="8">
    <source>
        <dbReference type="EMBL" id="RKO91227.1"/>
    </source>
</evidence>
<accession>A0A4V1IRU0</accession>
<keyword evidence="3" id="KW-0479">Metal-binding</keyword>
<keyword evidence="7" id="KW-0325">Glycoprotein</keyword>
<dbReference type="GO" id="GO:0004519">
    <property type="term" value="F:endonuclease activity"/>
    <property type="evidence" value="ECO:0007669"/>
    <property type="project" value="UniProtKB-KW"/>
</dbReference>
<dbReference type="EMBL" id="KZ995170">
    <property type="protein sequence ID" value="RKO91227.1"/>
    <property type="molecule type" value="Genomic_DNA"/>
</dbReference>
<organism evidence="8 9">
    <name type="scientific">Blyttiomyces helicus</name>
    <dbReference type="NCBI Taxonomy" id="388810"/>
    <lineage>
        <taxon>Eukaryota</taxon>
        <taxon>Fungi</taxon>
        <taxon>Fungi incertae sedis</taxon>
        <taxon>Chytridiomycota</taxon>
        <taxon>Chytridiomycota incertae sedis</taxon>
        <taxon>Chytridiomycetes</taxon>
        <taxon>Chytridiomycetes incertae sedis</taxon>
        <taxon>Blyttiomyces</taxon>
    </lineage>
</organism>
<dbReference type="CDD" id="cd11010">
    <property type="entry name" value="S1-P1_nuclease"/>
    <property type="match status" value="1"/>
</dbReference>
<name>A0A4V1IRU0_9FUNG</name>
<sequence length="273" mass="29827">GHTTIGAVAQLFLNSNAASFVQNLLGSDNSINSQDLAGAATWADRVKFSEFPWSRNLHFADAQDNEGPNGYACGYNDLRDCPDGRCLIGAISNYTQRLQCSAGLDSEQQNQALKFLTHFLGDVTQPLHICKRERGGNDVKTTFDGTSTELHATWDVSIPVKRINNDFNGDLTQWASHLSDEIKSGAYSSQAASWLSSGSLTETNSLGNLNAAVAWATDANKFDCSVVWPYIDQNPMPDTDLGGDYYTASIPTVEIQIAKAGYRLADWLNRIFD</sequence>
<dbReference type="InterPro" id="IPR008947">
    <property type="entry name" value="PLipase_C/P1_nuclease_dom_sf"/>
</dbReference>
<keyword evidence="5" id="KW-0378">Hydrolase</keyword>
<dbReference type="GO" id="GO:0016788">
    <property type="term" value="F:hydrolase activity, acting on ester bonds"/>
    <property type="evidence" value="ECO:0007669"/>
    <property type="project" value="InterPro"/>
</dbReference>
<feature type="non-terminal residue" evidence="8">
    <location>
        <position position="1"/>
    </location>
</feature>
<dbReference type="GO" id="GO:0003676">
    <property type="term" value="F:nucleic acid binding"/>
    <property type="evidence" value="ECO:0007669"/>
    <property type="project" value="InterPro"/>
</dbReference>
<proteinExistence type="inferred from homology"/>
<evidence type="ECO:0000256" key="3">
    <source>
        <dbReference type="ARBA" id="ARBA00022723"/>
    </source>
</evidence>
<dbReference type="SUPFAM" id="SSF48537">
    <property type="entry name" value="Phospholipase C/P1 nuclease"/>
    <property type="match status" value="1"/>
</dbReference>
<feature type="non-terminal residue" evidence="8">
    <location>
        <position position="273"/>
    </location>
</feature>
<keyword evidence="6" id="KW-1015">Disulfide bond</keyword>
<dbReference type="Gene3D" id="1.10.575.10">
    <property type="entry name" value="P1 Nuclease"/>
    <property type="match status" value="1"/>
</dbReference>
<dbReference type="GO" id="GO:0006308">
    <property type="term" value="P:DNA catabolic process"/>
    <property type="evidence" value="ECO:0007669"/>
    <property type="project" value="InterPro"/>
</dbReference>
<dbReference type="InterPro" id="IPR003154">
    <property type="entry name" value="S1/P1nuclease"/>
</dbReference>
<dbReference type="GO" id="GO:0046872">
    <property type="term" value="F:metal ion binding"/>
    <property type="evidence" value="ECO:0007669"/>
    <property type="project" value="UniProtKB-KW"/>
</dbReference>
<evidence type="ECO:0000256" key="7">
    <source>
        <dbReference type="ARBA" id="ARBA00023180"/>
    </source>
</evidence>
<keyword evidence="9" id="KW-1185">Reference proteome</keyword>
<dbReference type="OrthoDB" id="441446at2759"/>
<protein>
    <submittedName>
        <fullName evidence="8">Nuclease Le1</fullName>
    </submittedName>
</protein>
<evidence type="ECO:0000313" key="9">
    <source>
        <dbReference type="Proteomes" id="UP000269721"/>
    </source>
</evidence>
<evidence type="ECO:0000256" key="4">
    <source>
        <dbReference type="ARBA" id="ARBA00022759"/>
    </source>
</evidence>
<reference evidence="9" key="1">
    <citation type="journal article" date="2018" name="Nat. Microbiol.">
        <title>Leveraging single-cell genomics to expand the fungal tree of life.</title>
        <authorList>
            <person name="Ahrendt S.R."/>
            <person name="Quandt C.A."/>
            <person name="Ciobanu D."/>
            <person name="Clum A."/>
            <person name="Salamov A."/>
            <person name="Andreopoulos B."/>
            <person name="Cheng J.F."/>
            <person name="Woyke T."/>
            <person name="Pelin A."/>
            <person name="Henrissat B."/>
            <person name="Reynolds N.K."/>
            <person name="Benny G.L."/>
            <person name="Smith M.E."/>
            <person name="James T.Y."/>
            <person name="Grigoriev I.V."/>
        </authorList>
    </citation>
    <scope>NUCLEOTIDE SEQUENCE [LARGE SCALE GENOMIC DNA]</scope>
</reference>
<dbReference type="PANTHER" id="PTHR33146">
    <property type="entry name" value="ENDONUCLEASE 4"/>
    <property type="match status" value="1"/>
</dbReference>
<dbReference type="AlphaFoldDB" id="A0A4V1IRU0"/>
<gene>
    <name evidence="8" type="ORF">BDK51DRAFT_8237</name>
</gene>
<evidence type="ECO:0000256" key="5">
    <source>
        <dbReference type="ARBA" id="ARBA00022801"/>
    </source>
</evidence>
<dbReference type="Pfam" id="PF02265">
    <property type="entry name" value="S1-P1_nuclease"/>
    <property type="match status" value="1"/>
</dbReference>
<dbReference type="Proteomes" id="UP000269721">
    <property type="component" value="Unassembled WGS sequence"/>
</dbReference>
<evidence type="ECO:0000256" key="1">
    <source>
        <dbReference type="ARBA" id="ARBA00009547"/>
    </source>
</evidence>
<evidence type="ECO:0000256" key="6">
    <source>
        <dbReference type="ARBA" id="ARBA00023157"/>
    </source>
</evidence>